<name>A0A0P7KMR7_9RHOB</name>
<sequence length="153" mass="16176">MDLDEFNGTYRAWGNTTTTAIAGIKIKLWLGGSTQLQLETNGALIAMILTGATHHAIHRHAGLRRADPPGKCTIRAQCCRFTGVDAGIAEGAGPAREIQRRQPLFVSQDDPLGTGARAITALGAAVMKGDFTRGPRRALVLDLVDLASQKGAS</sequence>
<dbReference type="STRING" id="154981.AKJ29_12180"/>
<gene>
    <name evidence="1" type="ORF">AKJ29_12180</name>
</gene>
<reference evidence="1 2" key="1">
    <citation type="submission" date="2015-09" db="EMBL/GenBank/DDBJ databases">
        <title>Draft genome sequence of Aliiroseovarius crassostreae CV919-312TSm, the causative agent of Roseovarius Oyster Disease (formerly Juvenile Oyster Disease).</title>
        <authorList>
            <person name="Kessner L."/>
            <person name="Spinard E."/>
            <person name="Nelson D."/>
        </authorList>
    </citation>
    <scope>NUCLEOTIDE SEQUENCE [LARGE SCALE GENOMIC DNA]</scope>
    <source>
        <strain evidence="1 2">CV919-312</strain>
    </source>
</reference>
<evidence type="ECO:0000313" key="1">
    <source>
        <dbReference type="EMBL" id="KPN63414.1"/>
    </source>
</evidence>
<comment type="caution">
    <text evidence="1">The sequence shown here is derived from an EMBL/GenBank/DDBJ whole genome shotgun (WGS) entry which is preliminary data.</text>
</comment>
<keyword evidence="2" id="KW-1185">Reference proteome</keyword>
<dbReference type="AlphaFoldDB" id="A0A0P7KMR7"/>
<dbReference type="EMBL" id="LKBA01000006">
    <property type="protein sequence ID" value="KPN63414.1"/>
    <property type="molecule type" value="Genomic_DNA"/>
</dbReference>
<organism evidence="1 2">
    <name type="scientific">Aliiroseovarius crassostreae</name>
    <dbReference type="NCBI Taxonomy" id="154981"/>
    <lineage>
        <taxon>Bacteria</taxon>
        <taxon>Pseudomonadati</taxon>
        <taxon>Pseudomonadota</taxon>
        <taxon>Alphaproteobacteria</taxon>
        <taxon>Rhodobacterales</taxon>
        <taxon>Paracoccaceae</taxon>
        <taxon>Aliiroseovarius</taxon>
    </lineage>
</organism>
<dbReference type="Proteomes" id="UP000050471">
    <property type="component" value="Unassembled WGS sequence"/>
</dbReference>
<evidence type="ECO:0000313" key="2">
    <source>
        <dbReference type="Proteomes" id="UP000050471"/>
    </source>
</evidence>
<accession>A0A0P7KMR7</accession>
<protein>
    <submittedName>
        <fullName evidence="1">Uncharacterized protein</fullName>
    </submittedName>
</protein>
<proteinExistence type="predicted"/>